<protein>
    <recommendedName>
        <fullName evidence="4">DUF4270 domain-containing protein</fullName>
    </recommendedName>
</protein>
<dbReference type="STRING" id="1484053.SAMN05444274_106116"/>
<dbReference type="RefSeq" id="WP_139249710.1">
    <property type="nucleotide sequence ID" value="NZ_FQUM01000006.1"/>
</dbReference>
<feature type="signal peptide" evidence="1">
    <location>
        <begin position="1"/>
        <end position="26"/>
    </location>
</feature>
<evidence type="ECO:0000313" key="3">
    <source>
        <dbReference type="Proteomes" id="UP000184164"/>
    </source>
</evidence>
<dbReference type="Pfam" id="PF14092">
    <property type="entry name" value="DUF4270"/>
    <property type="match status" value="1"/>
</dbReference>
<dbReference type="OrthoDB" id="1110209at2"/>
<evidence type="ECO:0000256" key="1">
    <source>
        <dbReference type="SAM" id="SignalP"/>
    </source>
</evidence>
<dbReference type="Proteomes" id="UP000184164">
    <property type="component" value="Unassembled WGS sequence"/>
</dbReference>
<sequence>MKRKTTFKYHLIIWGIAAMAFLSACNDPNDLGMELLPTKDLVEVKNLVDKNSISSYTFTEGPIRSDEGSKSLLGSFYDPVFGKTNIDFAAHFRMQGAIDYGTNTVVDSVKLFLYYRLMYGDTITSQKFRVYELMEPIFADTINETNGGSYDYPYYQDVDLKQLASTQLLGEVDYTPVVRLDSTYQDTVFQLISIPLDKSLGEKLVNADPSEIINNDTFLEYFKGLLIEAEAKTAVGGSILVLEAASSSSFQGSALLVYYDNDENQAKEKPDTLLYNPYIITGLSARVNSIEHDYSGTAFEANLNVETGDDSLIYVQSTGGLESKIYIEGLSSWKDSTNIGINKAELVFQVDTLASEVDKYPPPAQLLFTVLDEDGNETLPADYSFSSSYYGGVLRSDYTYRFNITQHLEEIISGKAVNNGFFLTTARKNSEANRVVLKGSNSTTGIKLVITYSKFLQ</sequence>
<dbReference type="EMBL" id="FQUM01000006">
    <property type="protein sequence ID" value="SHF53866.1"/>
    <property type="molecule type" value="Genomic_DNA"/>
</dbReference>
<organism evidence="2 3">
    <name type="scientific">Mariniphaga anaerophila</name>
    <dbReference type="NCBI Taxonomy" id="1484053"/>
    <lineage>
        <taxon>Bacteria</taxon>
        <taxon>Pseudomonadati</taxon>
        <taxon>Bacteroidota</taxon>
        <taxon>Bacteroidia</taxon>
        <taxon>Marinilabiliales</taxon>
        <taxon>Prolixibacteraceae</taxon>
        <taxon>Mariniphaga</taxon>
    </lineage>
</organism>
<gene>
    <name evidence="2" type="ORF">SAMN05444274_106116</name>
</gene>
<dbReference type="InterPro" id="IPR025366">
    <property type="entry name" value="DUF4270"/>
</dbReference>
<evidence type="ECO:0000313" key="2">
    <source>
        <dbReference type="EMBL" id="SHF53866.1"/>
    </source>
</evidence>
<name>A0A1M5CGN6_9BACT</name>
<proteinExistence type="predicted"/>
<feature type="chain" id="PRO_5012092876" description="DUF4270 domain-containing protein" evidence="1">
    <location>
        <begin position="27"/>
        <end position="457"/>
    </location>
</feature>
<dbReference type="PROSITE" id="PS51257">
    <property type="entry name" value="PROKAR_LIPOPROTEIN"/>
    <property type="match status" value="1"/>
</dbReference>
<dbReference type="AlphaFoldDB" id="A0A1M5CGN6"/>
<keyword evidence="3" id="KW-1185">Reference proteome</keyword>
<accession>A0A1M5CGN6</accession>
<keyword evidence="1" id="KW-0732">Signal</keyword>
<evidence type="ECO:0008006" key="4">
    <source>
        <dbReference type="Google" id="ProtNLM"/>
    </source>
</evidence>
<reference evidence="2 3" key="1">
    <citation type="submission" date="2016-11" db="EMBL/GenBank/DDBJ databases">
        <authorList>
            <person name="Jaros S."/>
            <person name="Januszkiewicz K."/>
            <person name="Wedrychowicz H."/>
        </authorList>
    </citation>
    <scope>NUCLEOTIDE SEQUENCE [LARGE SCALE GENOMIC DNA]</scope>
    <source>
        <strain evidence="2 3">DSM 26910</strain>
    </source>
</reference>